<dbReference type="AlphaFoldDB" id="A0A839QI80"/>
<reference evidence="3 4" key="1">
    <citation type="submission" date="2020-08" db="EMBL/GenBank/DDBJ databases">
        <title>Sequencing the genomes of 1000 actinobacteria strains.</title>
        <authorList>
            <person name="Klenk H.-P."/>
        </authorList>
    </citation>
    <scope>NUCLEOTIDE SEQUENCE [LARGE SCALE GENOMIC DNA]</scope>
    <source>
        <strain evidence="3 4">DSM 22826</strain>
    </source>
</reference>
<dbReference type="GO" id="GO:0003700">
    <property type="term" value="F:DNA-binding transcription factor activity"/>
    <property type="evidence" value="ECO:0007669"/>
    <property type="project" value="TreeGrafter"/>
</dbReference>
<dbReference type="Proteomes" id="UP000523000">
    <property type="component" value="Unassembled WGS sequence"/>
</dbReference>
<protein>
    <submittedName>
        <fullName evidence="3">Rrf2 family nitric oxide-sensitive transcriptional repressor</fullName>
    </submittedName>
</protein>
<accession>A0A839QI80</accession>
<comment type="caution">
    <text evidence="3">The sequence shown here is derived from an EMBL/GenBank/DDBJ whole genome shotgun (WGS) entry which is preliminary data.</text>
</comment>
<keyword evidence="4" id="KW-1185">Reference proteome</keyword>
<dbReference type="SUPFAM" id="SSF46785">
    <property type="entry name" value="Winged helix' DNA-binding domain"/>
    <property type="match status" value="1"/>
</dbReference>
<dbReference type="EMBL" id="JACHVS010000001">
    <property type="protein sequence ID" value="MBB2995323.1"/>
    <property type="molecule type" value="Genomic_DNA"/>
</dbReference>
<gene>
    <name evidence="3" type="ORF">E9229_001514</name>
</gene>
<dbReference type="InterPro" id="IPR036390">
    <property type="entry name" value="WH_DNA-bd_sf"/>
</dbReference>
<organism evidence="3 4">
    <name type="scientific">Paeniglutamicibacter cryotolerans</name>
    <dbReference type="NCBI Taxonomy" id="670079"/>
    <lineage>
        <taxon>Bacteria</taxon>
        <taxon>Bacillati</taxon>
        <taxon>Actinomycetota</taxon>
        <taxon>Actinomycetes</taxon>
        <taxon>Micrococcales</taxon>
        <taxon>Micrococcaceae</taxon>
        <taxon>Paeniglutamicibacter</taxon>
    </lineage>
</organism>
<evidence type="ECO:0000256" key="2">
    <source>
        <dbReference type="ARBA" id="ARBA00034078"/>
    </source>
</evidence>
<dbReference type="GO" id="GO:0005829">
    <property type="term" value="C:cytosol"/>
    <property type="evidence" value="ECO:0007669"/>
    <property type="project" value="TreeGrafter"/>
</dbReference>
<evidence type="ECO:0000313" key="3">
    <source>
        <dbReference type="EMBL" id="MBB2995323.1"/>
    </source>
</evidence>
<dbReference type="PANTHER" id="PTHR33221:SF4">
    <property type="entry name" value="HTH-TYPE TRANSCRIPTIONAL REPRESSOR NSRR"/>
    <property type="match status" value="1"/>
</dbReference>
<sequence>MKLNAFADVCLRTLMLLGSRVETQLTTREIAEQIDIPYNHVSKAVLDLRNAGALEVTRGRLGGSRITEAGLDLSVGALLRRLDGHQDLVDCVTADGRSCPLLAGCRLRSALSRARQAFYAELDPLTVRELTSNPALVRLPFPLFS</sequence>
<comment type="cofactor">
    <cofactor evidence="2">
        <name>[2Fe-2S] cluster</name>
        <dbReference type="ChEBI" id="CHEBI:190135"/>
    </cofactor>
</comment>
<evidence type="ECO:0000313" key="4">
    <source>
        <dbReference type="Proteomes" id="UP000523000"/>
    </source>
</evidence>
<dbReference type="InterPro" id="IPR000944">
    <property type="entry name" value="Tscrpt_reg_Rrf2"/>
</dbReference>
<dbReference type="PANTHER" id="PTHR33221">
    <property type="entry name" value="WINGED HELIX-TURN-HELIX TRANSCRIPTIONAL REGULATOR, RRF2 FAMILY"/>
    <property type="match status" value="1"/>
</dbReference>
<dbReference type="InterPro" id="IPR036388">
    <property type="entry name" value="WH-like_DNA-bd_sf"/>
</dbReference>
<proteinExistence type="predicted"/>
<dbReference type="PROSITE" id="PS51197">
    <property type="entry name" value="HTH_RRF2_2"/>
    <property type="match status" value="1"/>
</dbReference>
<dbReference type="Gene3D" id="1.10.10.10">
    <property type="entry name" value="Winged helix-like DNA-binding domain superfamily/Winged helix DNA-binding domain"/>
    <property type="match status" value="1"/>
</dbReference>
<dbReference type="GO" id="GO:0003677">
    <property type="term" value="F:DNA binding"/>
    <property type="evidence" value="ECO:0007669"/>
    <property type="project" value="UniProtKB-KW"/>
</dbReference>
<dbReference type="Pfam" id="PF02082">
    <property type="entry name" value="Rrf2"/>
    <property type="match status" value="1"/>
</dbReference>
<evidence type="ECO:0000256" key="1">
    <source>
        <dbReference type="ARBA" id="ARBA00023125"/>
    </source>
</evidence>
<keyword evidence="1" id="KW-0238">DNA-binding</keyword>
<dbReference type="RefSeq" id="WP_183510606.1">
    <property type="nucleotide sequence ID" value="NZ_BAABGK010000022.1"/>
</dbReference>
<name>A0A839QI80_9MICC</name>